<sequence length="188" mass="21100">MRERKKQKTRWAIQEHAVRLFAQQGYDATTVEQIAEAAEISPSTFFRYFKTKEDVVIQDRYDDLMIEAIRTAPPEFTPLEVVRHSFLSAFSTISQEEVDQVLARSKLSFTVPALRMRALDNMQASIAVLAAPLAERLGRPPDDFRARAFVGACVGAIINAMIDWVHRDGQMDVLAAMDEALSVISDGP</sequence>
<dbReference type="PANTHER" id="PTHR30055:SF234">
    <property type="entry name" value="HTH-TYPE TRANSCRIPTIONAL REGULATOR BETI"/>
    <property type="match status" value="1"/>
</dbReference>
<dbReference type="SUPFAM" id="SSF46689">
    <property type="entry name" value="Homeodomain-like"/>
    <property type="match status" value="1"/>
</dbReference>
<name>A0A917WM60_9ACTN</name>
<dbReference type="Pfam" id="PF00440">
    <property type="entry name" value="TetR_N"/>
    <property type="match status" value="1"/>
</dbReference>
<evidence type="ECO:0000259" key="5">
    <source>
        <dbReference type="PROSITE" id="PS50977"/>
    </source>
</evidence>
<evidence type="ECO:0000256" key="1">
    <source>
        <dbReference type="ARBA" id="ARBA00023015"/>
    </source>
</evidence>
<comment type="caution">
    <text evidence="6">The sequence shown here is derived from an EMBL/GenBank/DDBJ whole genome shotgun (WGS) entry which is preliminary data.</text>
</comment>
<dbReference type="AlphaFoldDB" id="A0A917WM60"/>
<accession>A0A917WM60</accession>
<keyword evidence="2 4" id="KW-0238">DNA-binding</keyword>
<dbReference type="Pfam" id="PF17754">
    <property type="entry name" value="TetR_C_14"/>
    <property type="match status" value="1"/>
</dbReference>
<protein>
    <submittedName>
        <fullName evidence="6">TetR family transcriptional regulator</fullName>
    </submittedName>
</protein>
<dbReference type="GO" id="GO:0000976">
    <property type="term" value="F:transcription cis-regulatory region binding"/>
    <property type="evidence" value="ECO:0007669"/>
    <property type="project" value="TreeGrafter"/>
</dbReference>
<evidence type="ECO:0000313" key="7">
    <source>
        <dbReference type="Proteomes" id="UP000642070"/>
    </source>
</evidence>
<reference evidence="6" key="2">
    <citation type="submission" date="2020-09" db="EMBL/GenBank/DDBJ databases">
        <authorList>
            <person name="Sun Q."/>
            <person name="Ohkuma M."/>
        </authorList>
    </citation>
    <scope>NUCLEOTIDE SEQUENCE</scope>
    <source>
        <strain evidence="6">JCM 19831</strain>
    </source>
</reference>
<organism evidence="6 7">
    <name type="scientific">Dactylosporangium sucinum</name>
    <dbReference type="NCBI Taxonomy" id="1424081"/>
    <lineage>
        <taxon>Bacteria</taxon>
        <taxon>Bacillati</taxon>
        <taxon>Actinomycetota</taxon>
        <taxon>Actinomycetes</taxon>
        <taxon>Micromonosporales</taxon>
        <taxon>Micromonosporaceae</taxon>
        <taxon>Dactylosporangium</taxon>
    </lineage>
</organism>
<dbReference type="PRINTS" id="PR00455">
    <property type="entry name" value="HTHTETR"/>
</dbReference>
<dbReference type="InterPro" id="IPR001647">
    <property type="entry name" value="HTH_TetR"/>
</dbReference>
<dbReference type="EMBL" id="BMPI01000006">
    <property type="protein sequence ID" value="GGM15715.1"/>
    <property type="molecule type" value="Genomic_DNA"/>
</dbReference>
<dbReference type="Proteomes" id="UP000642070">
    <property type="component" value="Unassembled WGS sequence"/>
</dbReference>
<dbReference type="Gene3D" id="1.10.10.60">
    <property type="entry name" value="Homeodomain-like"/>
    <property type="match status" value="1"/>
</dbReference>
<keyword evidence="7" id="KW-1185">Reference proteome</keyword>
<evidence type="ECO:0000256" key="3">
    <source>
        <dbReference type="ARBA" id="ARBA00023163"/>
    </source>
</evidence>
<evidence type="ECO:0000313" key="6">
    <source>
        <dbReference type="EMBL" id="GGM15715.1"/>
    </source>
</evidence>
<evidence type="ECO:0000256" key="4">
    <source>
        <dbReference type="PROSITE-ProRule" id="PRU00335"/>
    </source>
</evidence>
<dbReference type="InterPro" id="IPR009057">
    <property type="entry name" value="Homeodomain-like_sf"/>
</dbReference>
<proteinExistence type="predicted"/>
<gene>
    <name evidence="6" type="ORF">GCM10007977_016120</name>
</gene>
<dbReference type="GO" id="GO:0003700">
    <property type="term" value="F:DNA-binding transcription factor activity"/>
    <property type="evidence" value="ECO:0007669"/>
    <property type="project" value="TreeGrafter"/>
</dbReference>
<dbReference type="InterPro" id="IPR041347">
    <property type="entry name" value="MftR_C"/>
</dbReference>
<dbReference type="Gene3D" id="1.10.357.10">
    <property type="entry name" value="Tetracycline Repressor, domain 2"/>
    <property type="match status" value="1"/>
</dbReference>
<feature type="DNA-binding region" description="H-T-H motif" evidence="4">
    <location>
        <begin position="30"/>
        <end position="49"/>
    </location>
</feature>
<dbReference type="PROSITE" id="PS50977">
    <property type="entry name" value="HTH_TETR_2"/>
    <property type="match status" value="1"/>
</dbReference>
<dbReference type="PANTHER" id="PTHR30055">
    <property type="entry name" value="HTH-TYPE TRANSCRIPTIONAL REGULATOR RUTR"/>
    <property type="match status" value="1"/>
</dbReference>
<reference evidence="6" key="1">
    <citation type="journal article" date="2014" name="Int. J. Syst. Evol. Microbiol.">
        <title>Complete genome sequence of Corynebacterium casei LMG S-19264T (=DSM 44701T), isolated from a smear-ripened cheese.</title>
        <authorList>
            <consortium name="US DOE Joint Genome Institute (JGI-PGF)"/>
            <person name="Walter F."/>
            <person name="Albersmeier A."/>
            <person name="Kalinowski J."/>
            <person name="Ruckert C."/>
        </authorList>
    </citation>
    <scope>NUCLEOTIDE SEQUENCE</scope>
    <source>
        <strain evidence="6">JCM 19831</strain>
    </source>
</reference>
<feature type="domain" description="HTH tetR-type" evidence="5">
    <location>
        <begin position="7"/>
        <end position="67"/>
    </location>
</feature>
<keyword evidence="3" id="KW-0804">Transcription</keyword>
<dbReference type="InterPro" id="IPR050109">
    <property type="entry name" value="HTH-type_TetR-like_transc_reg"/>
</dbReference>
<keyword evidence="1" id="KW-0805">Transcription regulation</keyword>
<evidence type="ECO:0000256" key="2">
    <source>
        <dbReference type="ARBA" id="ARBA00023125"/>
    </source>
</evidence>